<organism evidence="1 2">
    <name type="scientific">Pocillopora damicornis</name>
    <name type="common">Cauliflower coral</name>
    <name type="synonym">Millepora damicornis</name>
    <dbReference type="NCBI Taxonomy" id="46731"/>
    <lineage>
        <taxon>Eukaryota</taxon>
        <taxon>Metazoa</taxon>
        <taxon>Cnidaria</taxon>
        <taxon>Anthozoa</taxon>
        <taxon>Hexacorallia</taxon>
        <taxon>Scleractinia</taxon>
        <taxon>Astrocoeniina</taxon>
        <taxon>Pocilloporidae</taxon>
        <taxon>Pocillopora</taxon>
    </lineage>
</organism>
<sequence length="107" mass="12354">MLCETRYKVDVLSKPQLEKHYTILKINRCKQAKGYHYKVLEGKSLILIDDPGQLPSVAGELVYHSKLSNAIGEQGYQTFKMFDTVIKPTINQRVQDDCIKQEKIRNL</sequence>
<keyword evidence="2" id="KW-1185">Reference proteome</keyword>
<name>A0A3M6UA57_POCDA</name>
<proteinExistence type="predicted"/>
<dbReference type="Proteomes" id="UP000275408">
    <property type="component" value="Unassembled WGS sequence"/>
</dbReference>
<dbReference type="EMBL" id="RCHS01001970">
    <property type="protein sequence ID" value="RMX50419.1"/>
    <property type="molecule type" value="Genomic_DNA"/>
</dbReference>
<accession>A0A3M6UA57</accession>
<comment type="caution">
    <text evidence="1">The sequence shown here is derived from an EMBL/GenBank/DDBJ whole genome shotgun (WGS) entry which is preliminary data.</text>
</comment>
<dbReference type="AlphaFoldDB" id="A0A3M6UA57"/>
<evidence type="ECO:0000313" key="1">
    <source>
        <dbReference type="EMBL" id="RMX50419.1"/>
    </source>
</evidence>
<protein>
    <submittedName>
        <fullName evidence="1">Uncharacterized protein</fullName>
    </submittedName>
</protein>
<evidence type="ECO:0000313" key="2">
    <source>
        <dbReference type="Proteomes" id="UP000275408"/>
    </source>
</evidence>
<reference evidence="1 2" key="1">
    <citation type="journal article" date="2018" name="Sci. Rep.">
        <title>Comparative analysis of the Pocillopora damicornis genome highlights role of immune system in coral evolution.</title>
        <authorList>
            <person name="Cunning R."/>
            <person name="Bay R.A."/>
            <person name="Gillette P."/>
            <person name="Baker A.C."/>
            <person name="Traylor-Knowles N."/>
        </authorList>
    </citation>
    <scope>NUCLEOTIDE SEQUENCE [LARGE SCALE GENOMIC DNA]</scope>
    <source>
        <strain evidence="1">RSMAS</strain>
        <tissue evidence="1">Whole animal</tissue>
    </source>
</reference>
<gene>
    <name evidence="1" type="ORF">pdam_00010446</name>
</gene>